<dbReference type="PANTHER" id="PTHR47978">
    <property type="match status" value="1"/>
</dbReference>
<dbReference type="PROSITE" id="PS51421">
    <property type="entry name" value="RAS"/>
    <property type="match status" value="1"/>
</dbReference>
<dbReference type="Proteomes" id="UP000299102">
    <property type="component" value="Unassembled WGS sequence"/>
</dbReference>
<evidence type="ECO:0000256" key="1">
    <source>
        <dbReference type="ARBA" id="ARBA00006270"/>
    </source>
</evidence>
<dbReference type="InterPro" id="IPR005225">
    <property type="entry name" value="Small_GTP-bd"/>
</dbReference>
<comment type="caution">
    <text evidence="3">The sequence shown here is derived from an EMBL/GenBank/DDBJ whole genome shotgun (WGS) entry which is preliminary data.</text>
</comment>
<accession>A0A4C1XCW8</accession>
<keyword evidence="2" id="KW-0547">Nucleotide-binding</keyword>
<dbReference type="SMART" id="SM00175">
    <property type="entry name" value="RAB"/>
    <property type="match status" value="1"/>
</dbReference>
<evidence type="ECO:0000313" key="4">
    <source>
        <dbReference type="Proteomes" id="UP000299102"/>
    </source>
</evidence>
<evidence type="ECO:0000256" key="2">
    <source>
        <dbReference type="ARBA" id="ARBA00022741"/>
    </source>
</evidence>
<dbReference type="GO" id="GO:0003924">
    <property type="term" value="F:GTPase activity"/>
    <property type="evidence" value="ECO:0007669"/>
    <property type="project" value="InterPro"/>
</dbReference>
<dbReference type="STRING" id="151549.A0A4C1XCW8"/>
<dbReference type="SMART" id="SM00173">
    <property type="entry name" value="RAS"/>
    <property type="match status" value="1"/>
</dbReference>
<dbReference type="InterPro" id="IPR027417">
    <property type="entry name" value="P-loop_NTPase"/>
</dbReference>
<dbReference type="NCBIfam" id="TIGR00231">
    <property type="entry name" value="small_GTP"/>
    <property type="match status" value="1"/>
</dbReference>
<dbReference type="FunFam" id="3.40.50.300:FF:001447">
    <property type="entry name" value="Ras-related protein Rab-1B"/>
    <property type="match status" value="1"/>
</dbReference>
<keyword evidence="4" id="KW-1185">Reference proteome</keyword>
<dbReference type="InterPro" id="IPR001806">
    <property type="entry name" value="Small_GTPase"/>
</dbReference>
<proteinExistence type="inferred from homology"/>
<organism evidence="3 4">
    <name type="scientific">Eumeta variegata</name>
    <name type="common">Bagworm moth</name>
    <name type="synonym">Eumeta japonica</name>
    <dbReference type="NCBI Taxonomy" id="151549"/>
    <lineage>
        <taxon>Eukaryota</taxon>
        <taxon>Metazoa</taxon>
        <taxon>Ecdysozoa</taxon>
        <taxon>Arthropoda</taxon>
        <taxon>Hexapoda</taxon>
        <taxon>Insecta</taxon>
        <taxon>Pterygota</taxon>
        <taxon>Neoptera</taxon>
        <taxon>Endopterygota</taxon>
        <taxon>Lepidoptera</taxon>
        <taxon>Glossata</taxon>
        <taxon>Ditrysia</taxon>
        <taxon>Tineoidea</taxon>
        <taxon>Psychidae</taxon>
        <taxon>Oiketicinae</taxon>
        <taxon>Eumeta</taxon>
    </lineage>
</organism>
<name>A0A4C1XCW8_EUMVA</name>
<protein>
    <submittedName>
        <fullName evidence="3">Ras-related protein Rab-33B</fullName>
    </submittedName>
</protein>
<dbReference type="GO" id="GO:0005525">
    <property type="term" value="F:GTP binding"/>
    <property type="evidence" value="ECO:0007669"/>
    <property type="project" value="InterPro"/>
</dbReference>
<dbReference type="AlphaFoldDB" id="A0A4C1XCW8"/>
<reference evidence="3 4" key="1">
    <citation type="journal article" date="2019" name="Commun. Biol.">
        <title>The bagworm genome reveals a unique fibroin gene that provides high tensile strength.</title>
        <authorList>
            <person name="Kono N."/>
            <person name="Nakamura H."/>
            <person name="Ohtoshi R."/>
            <person name="Tomita M."/>
            <person name="Numata K."/>
            <person name="Arakawa K."/>
        </authorList>
    </citation>
    <scope>NUCLEOTIDE SEQUENCE [LARGE SCALE GENOMIC DNA]</scope>
</reference>
<dbReference type="Pfam" id="PF00071">
    <property type="entry name" value="Ras"/>
    <property type="match status" value="1"/>
</dbReference>
<dbReference type="EMBL" id="BGZK01000776">
    <property type="protein sequence ID" value="GBP60005.1"/>
    <property type="molecule type" value="Genomic_DNA"/>
</dbReference>
<dbReference type="SUPFAM" id="SSF52540">
    <property type="entry name" value="P-loop containing nucleoside triphosphate hydrolases"/>
    <property type="match status" value="1"/>
</dbReference>
<evidence type="ECO:0000313" key="3">
    <source>
        <dbReference type="EMBL" id="GBP60005.1"/>
    </source>
</evidence>
<dbReference type="PRINTS" id="PR00449">
    <property type="entry name" value="RASTRNSFRMNG"/>
</dbReference>
<sequence>MLRLPHPAPQFYIAEMRTAVTYRVTQSIARPGRVWWANVCVRVFVLKLTRSSTKTIDIRHEIFQNVSRAGSNLTADWMPVITAIICRIYLELQLWDTAGQERFRKSMVQHYYRNVHAVVIVYDATKPVTFNSITSWMQEIEAHGLMNAPRVLVGNKCDCGQTADRLPTTYAQRLADQYGMPLFETSALLDSECDNVESIFMTLAHKLYSKQPLRVISVEGERTSSRRGVVKLAQQKSTRPNSATDSCLCT</sequence>
<gene>
    <name evidence="3" type="primary">Rab33b</name>
    <name evidence="3" type="ORF">EVAR_41287_1</name>
</gene>
<dbReference type="PROSITE" id="PS51419">
    <property type="entry name" value="RAB"/>
    <property type="match status" value="1"/>
</dbReference>
<comment type="similarity">
    <text evidence="1">Belongs to the small GTPase superfamily. Rab family.</text>
</comment>
<dbReference type="SMART" id="SM00174">
    <property type="entry name" value="RHO"/>
    <property type="match status" value="1"/>
</dbReference>
<dbReference type="OrthoDB" id="10006973at2759"/>
<dbReference type="Gene3D" id="3.40.50.300">
    <property type="entry name" value="P-loop containing nucleotide triphosphate hydrolases"/>
    <property type="match status" value="1"/>
</dbReference>